<comment type="similarity">
    <text evidence="3">Belongs to the FAD-binding monooxygenase family.</text>
</comment>
<gene>
    <name evidence="8" type="ORF">BDV40DRAFT_308078</name>
</gene>
<dbReference type="InterPro" id="IPR036188">
    <property type="entry name" value="FAD/NAD-bd_sf"/>
</dbReference>
<evidence type="ECO:0000313" key="8">
    <source>
        <dbReference type="EMBL" id="KAE8166080.1"/>
    </source>
</evidence>
<keyword evidence="9" id="KW-1185">Reference proteome</keyword>
<organism evidence="8 9">
    <name type="scientific">Aspergillus tamarii</name>
    <dbReference type="NCBI Taxonomy" id="41984"/>
    <lineage>
        <taxon>Eukaryota</taxon>
        <taxon>Fungi</taxon>
        <taxon>Dikarya</taxon>
        <taxon>Ascomycota</taxon>
        <taxon>Pezizomycotina</taxon>
        <taxon>Eurotiomycetes</taxon>
        <taxon>Eurotiomycetidae</taxon>
        <taxon>Eurotiales</taxon>
        <taxon>Aspergillaceae</taxon>
        <taxon>Aspergillus</taxon>
        <taxon>Aspergillus subgen. Circumdati</taxon>
    </lineage>
</organism>
<dbReference type="GO" id="GO:0016491">
    <property type="term" value="F:oxidoreductase activity"/>
    <property type="evidence" value="ECO:0007669"/>
    <property type="project" value="UniProtKB-KW"/>
</dbReference>
<dbReference type="Proteomes" id="UP000326950">
    <property type="component" value="Unassembled WGS sequence"/>
</dbReference>
<dbReference type="PANTHER" id="PTHR43098">
    <property type="entry name" value="L-ORNITHINE N(5)-MONOOXYGENASE-RELATED"/>
    <property type="match status" value="1"/>
</dbReference>
<evidence type="ECO:0000256" key="1">
    <source>
        <dbReference type="ARBA" id="ARBA00001974"/>
    </source>
</evidence>
<evidence type="ECO:0000256" key="6">
    <source>
        <dbReference type="ARBA" id="ARBA00022857"/>
    </source>
</evidence>
<protein>
    <recommendedName>
        <fullName evidence="10">FAD/NAD(P)-binding domain-containing protein</fullName>
    </recommendedName>
</protein>
<comment type="pathway">
    <text evidence="2">Secondary metabolite biosynthesis; terpenoid biosynthesis.</text>
</comment>
<evidence type="ECO:0000313" key="9">
    <source>
        <dbReference type="Proteomes" id="UP000326950"/>
    </source>
</evidence>
<dbReference type="AlphaFoldDB" id="A0A5N6V5Z8"/>
<dbReference type="PANTHER" id="PTHR43098:SF2">
    <property type="entry name" value="FAD-BINDING MONOOXYGENASE AUSB-RELATED"/>
    <property type="match status" value="1"/>
</dbReference>
<accession>A0A5N6V5Z8</accession>
<evidence type="ECO:0000256" key="7">
    <source>
        <dbReference type="ARBA" id="ARBA00023002"/>
    </source>
</evidence>
<evidence type="ECO:0000256" key="4">
    <source>
        <dbReference type="ARBA" id="ARBA00022630"/>
    </source>
</evidence>
<evidence type="ECO:0000256" key="5">
    <source>
        <dbReference type="ARBA" id="ARBA00022827"/>
    </source>
</evidence>
<reference evidence="8 9" key="1">
    <citation type="submission" date="2019-04" db="EMBL/GenBank/DDBJ databases">
        <title>Friends and foes A comparative genomics study of 23 Aspergillus species from section Flavi.</title>
        <authorList>
            <consortium name="DOE Joint Genome Institute"/>
            <person name="Kjaerbolling I."/>
            <person name="Vesth T."/>
            <person name="Frisvad J.C."/>
            <person name="Nybo J.L."/>
            <person name="Theobald S."/>
            <person name="Kildgaard S."/>
            <person name="Isbrandt T."/>
            <person name="Kuo A."/>
            <person name="Sato A."/>
            <person name="Lyhne E.K."/>
            <person name="Kogle M.E."/>
            <person name="Wiebenga A."/>
            <person name="Kun R.S."/>
            <person name="Lubbers R.J."/>
            <person name="Makela M.R."/>
            <person name="Barry K."/>
            <person name="Chovatia M."/>
            <person name="Clum A."/>
            <person name="Daum C."/>
            <person name="Haridas S."/>
            <person name="He G."/>
            <person name="LaButti K."/>
            <person name="Lipzen A."/>
            <person name="Mondo S."/>
            <person name="Riley R."/>
            <person name="Salamov A."/>
            <person name="Simmons B.A."/>
            <person name="Magnuson J.K."/>
            <person name="Henrissat B."/>
            <person name="Mortensen U.H."/>
            <person name="Larsen T.O."/>
            <person name="Devries R.P."/>
            <person name="Grigoriev I.V."/>
            <person name="Machida M."/>
            <person name="Baker S.E."/>
            <person name="Andersen M.R."/>
        </authorList>
    </citation>
    <scope>NUCLEOTIDE SEQUENCE [LARGE SCALE GENOMIC DNA]</scope>
    <source>
        <strain evidence="8 9">CBS 117626</strain>
    </source>
</reference>
<keyword evidence="7" id="KW-0560">Oxidoreductase</keyword>
<dbReference type="EMBL" id="ML738596">
    <property type="protein sequence ID" value="KAE8166080.1"/>
    <property type="molecule type" value="Genomic_DNA"/>
</dbReference>
<comment type="cofactor">
    <cofactor evidence="1">
        <name>FAD</name>
        <dbReference type="ChEBI" id="CHEBI:57692"/>
    </cofactor>
</comment>
<dbReference type="SUPFAM" id="SSF51905">
    <property type="entry name" value="FAD/NAD(P)-binding domain"/>
    <property type="match status" value="1"/>
</dbReference>
<keyword evidence="5" id="KW-0274">FAD</keyword>
<sequence>MLVPALNPSAPTNGETLEGKADALNEKYEQEKLKRLRSDGNNQYVEIESVDRFRALAVDRWVDHAKLNSQPANLKDGDNIKILILGAGYGGLLYAIRFIQAGFQPKDIRLVDVAGGFGGTWYWNRYPGLMCDVESYTYMPLLEETGYMPKHKYAYGPELLEYATIMARHWDLEDKGVFRSQIKTYEWNEATRRWNVEIHMNRGLSDSIVSLKVSTQFVVLANGILNHPKVAKNLQDFEGDMFHTARWNYDVTGGSPTQPTLTGLKGTRVGIIGTGATAVQVVPQVAKWAKELYVFQRTPAAVGERGQRETNLEEWKNVIAREPGWQRRRVENFHDYLGNDQREEDLVNDGWTHMKSFEGVAGKLHDPVLLAKDVPGHIKKLILMDVERSSDLRERVRCIVNDAKTAASLMAWYPGWCKRPTFHDDYLPSFNLPHVHLVDTDGKGVDYATKDALVVSGTEYPLDVLVLSTGYRAPSANLGEPSVMSDVTVRGRNGRLLSEKWNAKGAATLHGVLTHDFPNFFITGPAQTGNTSNLLYIQNVLSQHCAYIAAKATADADKFADRVAVEVTVDAEEEWSSIIAAESAWYAPLSICTPSYITNEGSVAEDQEKMKRALPYPQGMNMYTAVLEEWRAEGSMRGVEVTVD</sequence>
<proteinExistence type="inferred from homology"/>
<dbReference type="Gene3D" id="3.50.50.60">
    <property type="entry name" value="FAD/NAD(P)-binding domain"/>
    <property type="match status" value="2"/>
</dbReference>
<dbReference type="OrthoDB" id="66881at2759"/>
<keyword evidence="6" id="KW-0521">NADP</keyword>
<keyword evidence="4" id="KW-0285">Flavoprotein</keyword>
<evidence type="ECO:0000256" key="2">
    <source>
        <dbReference type="ARBA" id="ARBA00004721"/>
    </source>
</evidence>
<evidence type="ECO:0000256" key="3">
    <source>
        <dbReference type="ARBA" id="ARBA00010139"/>
    </source>
</evidence>
<evidence type="ECO:0008006" key="10">
    <source>
        <dbReference type="Google" id="ProtNLM"/>
    </source>
</evidence>
<name>A0A5N6V5Z8_ASPTM</name>
<dbReference type="InterPro" id="IPR050775">
    <property type="entry name" value="FAD-binding_Monooxygenases"/>
</dbReference>